<dbReference type="KEGG" id="bdi:100842126"/>
<evidence type="ECO:0000256" key="2">
    <source>
        <dbReference type="ARBA" id="ARBA00023015"/>
    </source>
</evidence>
<dbReference type="InterPro" id="IPR036093">
    <property type="entry name" value="NAC_dom_sf"/>
</dbReference>
<accession>I1HV58</accession>
<proteinExistence type="predicted"/>
<dbReference type="RefSeq" id="XP_003567467.2">
    <property type="nucleotide sequence ID" value="XM_003567419.4"/>
</dbReference>
<dbReference type="HOGENOM" id="CLU_098104_0_0_1"/>
<dbReference type="Gramene" id="KQK11521">
    <property type="protein sequence ID" value="KQK11521"/>
    <property type="gene ID" value="BRADI_2g60620v3"/>
</dbReference>
<dbReference type="STRING" id="15368.I1HV58"/>
<sequence length="219" mass="24497">MEDGANLGGVLWREEDHAGAAAGEEEEEEDSEEEEEFEPTEDELVLHFLRPQLRGFEPRVAGAVAEEADPCGCAPWDLLARHGLRRRGRGYFFAPRRRRGGTVRRSPAGGKGGSWMHRGTKGDGASATELGVVVPWRRTRYCFYVRGGAARSSAGWVMSEYEITDPRCYRRVEEGEEDEYWVLCHVRRSSRAAAAAAKPRARRAHLWDDDPSRVPGLAV</sequence>
<dbReference type="EnsemblPlants" id="KQK11521">
    <property type="protein sequence ID" value="KQK11521"/>
    <property type="gene ID" value="BRADI_2g60620v3"/>
</dbReference>
<keyword evidence="4" id="KW-0804">Transcription</keyword>
<evidence type="ECO:0000313" key="10">
    <source>
        <dbReference type="Proteomes" id="UP000008810"/>
    </source>
</evidence>
<keyword evidence="2" id="KW-0805">Transcription regulation</keyword>
<dbReference type="Pfam" id="PF02365">
    <property type="entry name" value="NAM"/>
    <property type="match status" value="1"/>
</dbReference>
<protein>
    <recommendedName>
        <fullName evidence="7">NAC domain-containing protein</fullName>
    </recommendedName>
</protein>
<evidence type="ECO:0000256" key="6">
    <source>
        <dbReference type="SAM" id="MobiDB-lite"/>
    </source>
</evidence>
<dbReference type="PANTHER" id="PTHR31719">
    <property type="entry name" value="NAC TRANSCRIPTION FACTOR 56"/>
    <property type="match status" value="1"/>
</dbReference>
<feature type="compositionally biased region" description="Acidic residues" evidence="6">
    <location>
        <begin position="23"/>
        <end position="40"/>
    </location>
</feature>
<evidence type="ECO:0000256" key="1">
    <source>
        <dbReference type="ARBA" id="ARBA00004123"/>
    </source>
</evidence>
<dbReference type="GeneID" id="100842126"/>
<dbReference type="GO" id="GO:0006355">
    <property type="term" value="P:regulation of DNA-templated transcription"/>
    <property type="evidence" value="ECO:0007669"/>
    <property type="project" value="InterPro"/>
</dbReference>
<feature type="region of interest" description="Disordered" evidence="6">
    <location>
        <begin position="1"/>
        <end position="40"/>
    </location>
</feature>
<feature type="domain" description="NAC" evidence="7">
    <location>
        <begin position="31"/>
        <end position="189"/>
    </location>
</feature>
<evidence type="ECO:0000259" key="7">
    <source>
        <dbReference type="PROSITE" id="PS51005"/>
    </source>
</evidence>
<evidence type="ECO:0000313" key="8">
    <source>
        <dbReference type="EMBL" id="KQK11521.1"/>
    </source>
</evidence>
<dbReference type="Gene3D" id="2.170.150.80">
    <property type="entry name" value="NAC domain"/>
    <property type="match status" value="1"/>
</dbReference>
<name>I1HV58_BRADI</name>
<dbReference type="OrthoDB" id="673803at2759"/>
<dbReference type="AlphaFoldDB" id="I1HV58"/>
<evidence type="ECO:0000256" key="5">
    <source>
        <dbReference type="ARBA" id="ARBA00023242"/>
    </source>
</evidence>
<evidence type="ECO:0000313" key="9">
    <source>
        <dbReference type="EnsemblPlants" id="KQK11521"/>
    </source>
</evidence>
<keyword evidence="5" id="KW-0539">Nucleus</keyword>
<dbReference type="PROSITE" id="PS51005">
    <property type="entry name" value="NAC"/>
    <property type="match status" value="1"/>
</dbReference>
<dbReference type="PANTHER" id="PTHR31719:SF43">
    <property type="entry name" value="NAC TRANSCRIPTION FACTOR 56"/>
    <property type="match status" value="1"/>
</dbReference>
<reference evidence="8 9" key="1">
    <citation type="journal article" date="2010" name="Nature">
        <title>Genome sequencing and analysis of the model grass Brachypodium distachyon.</title>
        <authorList>
            <consortium name="International Brachypodium Initiative"/>
        </authorList>
    </citation>
    <scope>NUCLEOTIDE SEQUENCE [LARGE SCALE GENOMIC DNA]</scope>
    <source>
        <strain evidence="8">Bd21</strain>
        <strain evidence="9">cv. Bd21</strain>
    </source>
</reference>
<dbReference type="Proteomes" id="UP000008810">
    <property type="component" value="Chromosome 2"/>
</dbReference>
<gene>
    <name evidence="9" type="primary">LOC100842126</name>
    <name evidence="8" type="ORF">BRADI_2g60620v3</name>
</gene>
<evidence type="ECO:0000256" key="3">
    <source>
        <dbReference type="ARBA" id="ARBA00023125"/>
    </source>
</evidence>
<reference evidence="8" key="2">
    <citation type="submission" date="2017-06" db="EMBL/GenBank/DDBJ databases">
        <title>WGS assembly of Brachypodium distachyon.</title>
        <authorList>
            <consortium name="The International Brachypodium Initiative"/>
            <person name="Lucas S."/>
            <person name="Harmon-Smith M."/>
            <person name="Lail K."/>
            <person name="Tice H."/>
            <person name="Grimwood J."/>
            <person name="Bruce D."/>
            <person name="Barry K."/>
            <person name="Shu S."/>
            <person name="Lindquist E."/>
            <person name="Wang M."/>
            <person name="Pitluck S."/>
            <person name="Vogel J.P."/>
            <person name="Garvin D.F."/>
            <person name="Mockler T.C."/>
            <person name="Schmutz J."/>
            <person name="Rokhsar D."/>
            <person name="Bevan M.W."/>
        </authorList>
    </citation>
    <scope>NUCLEOTIDE SEQUENCE</scope>
    <source>
        <strain evidence="8">Bd21</strain>
    </source>
</reference>
<evidence type="ECO:0000256" key="4">
    <source>
        <dbReference type="ARBA" id="ARBA00023163"/>
    </source>
</evidence>
<keyword evidence="10" id="KW-1185">Reference proteome</keyword>
<keyword evidence="3" id="KW-0238">DNA-binding</keyword>
<dbReference type="GO" id="GO:0005634">
    <property type="term" value="C:nucleus"/>
    <property type="evidence" value="ECO:0007669"/>
    <property type="project" value="UniProtKB-SubCell"/>
</dbReference>
<dbReference type="GO" id="GO:0003677">
    <property type="term" value="F:DNA binding"/>
    <property type="evidence" value="ECO:0007669"/>
    <property type="project" value="UniProtKB-KW"/>
</dbReference>
<feature type="region of interest" description="Disordered" evidence="6">
    <location>
        <begin position="100"/>
        <end position="122"/>
    </location>
</feature>
<dbReference type="InterPro" id="IPR003441">
    <property type="entry name" value="NAC-dom"/>
</dbReference>
<dbReference type="OMA" id="EEDEYWV"/>
<comment type="subcellular location">
    <subcellularLocation>
        <location evidence="1">Nucleus</location>
    </subcellularLocation>
</comment>
<dbReference type="eggNOG" id="ENOG502R5S3">
    <property type="taxonomic scope" value="Eukaryota"/>
</dbReference>
<reference evidence="9" key="3">
    <citation type="submission" date="2018-08" db="UniProtKB">
        <authorList>
            <consortium name="EnsemblPlants"/>
        </authorList>
    </citation>
    <scope>IDENTIFICATION</scope>
    <source>
        <strain evidence="9">cv. Bd21</strain>
    </source>
</reference>
<organism evidence="9">
    <name type="scientific">Brachypodium distachyon</name>
    <name type="common">Purple false brome</name>
    <name type="synonym">Trachynia distachya</name>
    <dbReference type="NCBI Taxonomy" id="15368"/>
    <lineage>
        <taxon>Eukaryota</taxon>
        <taxon>Viridiplantae</taxon>
        <taxon>Streptophyta</taxon>
        <taxon>Embryophyta</taxon>
        <taxon>Tracheophyta</taxon>
        <taxon>Spermatophyta</taxon>
        <taxon>Magnoliopsida</taxon>
        <taxon>Liliopsida</taxon>
        <taxon>Poales</taxon>
        <taxon>Poaceae</taxon>
        <taxon>BOP clade</taxon>
        <taxon>Pooideae</taxon>
        <taxon>Stipodae</taxon>
        <taxon>Brachypodieae</taxon>
        <taxon>Brachypodium</taxon>
    </lineage>
</organism>
<dbReference type="EMBL" id="CM000881">
    <property type="protein sequence ID" value="KQK11521.1"/>
    <property type="molecule type" value="Genomic_DNA"/>
</dbReference>
<dbReference type="SUPFAM" id="SSF101941">
    <property type="entry name" value="NAC domain"/>
    <property type="match status" value="1"/>
</dbReference>